<dbReference type="Gene3D" id="3.20.20.100">
    <property type="entry name" value="NADP-dependent oxidoreductase domain"/>
    <property type="match status" value="1"/>
</dbReference>
<evidence type="ECO:0000259" key="1">
    <source>
        <dbReference type="Pfam" id="PF00248"/>
    </source>
</evidence>
<dbReference type="PRINTS" id="PR00069">
    <property type="entry name" value="ALDKETRDTASE"/>
</dbReference>
<evidence type="ECO:0000313" key="3">
    <source>
        <dbReference type="Proteomes" id="UP001595909"/>
    </source>
</evidence>
<dbReference type="InterPro" id="IPR020471">
    <property type="entry name" value="AKR"/>
</dbReference>
<accession>A0ABV9RFJ2</accession>
<dbReference type="InterPro" id="IPR023210">
    <property type="entry name" value="NADP_OxRdtase_dom"/>
</dbReference>
<dbReference type="CDD" id="cd19138">
    <property type="entry name" value="AKR_YeaE"/>
    <property type="match status" value="1"/>
</dbReference>
<feature type="domain" description="NADP-dependent oxidoreductase" evidence="1">
    <location>
        <begin position="17"/>
        <end position="265"/>
    </location>
</feature>
<dbReference type="PROSITE" id="PS00063">
    <property type="entry name" value="ALDOKETO_REDUCTASE_3"/>
    <property type="match status" value="1"/>
</dbReference>
<reference evidence="3" key="1">
    <citation type="journal article" date="2019" name="Int. J. Syst. Evol. Microbiol.">
        <title>The Global Catalogue of Microorganisms (GCM) 10K type strain sequencing project: providing services to taxonomists for standard genome sequencing and annotation.</title>
        <authorList>
            <consortium name="The Broad Institute Genomics Platform"/>
            <consortium name="The Broad Institute Genome Sequencing Center for Infectious Disease"/>
            <person name="Wu L."/>
            <person name="Ma J."/>
        </authorList>
    </citation>
    <scope>NUCLEOTIDE SEQUENCE [LARGE SCALE GENOMIC DNA]</scope>
    <source>
        <strain evidence="3">CCUG 50347</strain>
    </source>
</reference>
<keyword evidence="3" id="KW-1185">Reference proteome</keyword>
<protein>
    <submittedName>
        <fullName evidence="2">Aldo/keto reductase</fullName>
    </submittedName>
</protein>
<sequence length="279" mass="30667">MTVPTIALPDGTPMPVLGVGTWGYAEQPARRRDEIDSLRAALDAGLTMIDTAEMYADGGAEELVGEALAGRRDEAFLVDKVLPSDASRHGTVEACDRALRRLRTDRIDLYLLHWRGRYPLAETVEAFVELRDAGKIRAWGVSNLDVDDLAELDEVPSGDQVATDQILYNLVRRGPEWDLLPWAERRGLPLMAYSPVEQGRLLDEPALREVAERHGATPAQIAVAWVLDHPGVSAIPKTATPARMAENRAALDVALTGDDRAVLDAAFPPPDRKRRLEIL</sequence>
<dbReference type="EMBL" id="JBHSIM010000020">
    <property type="protein sequence ID" value="MFC4832953.1"/>
    <property type="molecule type" value="Genomic_DNA"/>
</dbReference>
<dbReference type="Proteomes" id="UP001595909">
    <property type="component" value="Unassembled WGS sequence"/>
</dbReference>
<dbReference type="PANTHER" id="PTHR43638:SF3">
    <property type="entry name" value="ALDEHYDE REDUCTASE"/>
    <property type="match status" value="1"/>
</dbReference>
<evidence type="ECO:0000313" key="2">
    <source>
        <dbReference type="EMBL" id="MFC4832953.1"/>
    </source>
</evidence>
<comment type="caution">
    <text evidence="2">The sequence shown here is derived from an EMBL/GenBank/DDBJ whole genome shotgun (WGS) entry which is preliminary data.</text>
</comment>
<dbReference type="InterPro" id="IPR036812">
    <property type="entry name" value="NAD(P)_OxRdtase_dom_sf"/>
</dbReference>
<dbReference type="PANTHER" id="PTHR43638">
    <property type="entry name" value="OXIDOREDUCTASE, ALDO/KETO REDUCTASE FAMILY PROTEIN"/>
    <property type="match status" value="1"/>
</dbReference>
<dbReference type="RefSeq" id="WP_274188152.1">
    <property type="nucleotide sequence ID" value="NZ_BAABHN010000020.1"/>
</dbReference>
<dbReference type="PIRSF" id="PIRSF000097">
    <property type="entry name" value="AKR"/>
    <property type="match status" value="1"/>
</dbReference>
<gene>
    <name evidence="2" type="ORF">ACFPEL_11080</name>
</gene>
<organism evidence="2 3">
    <name type="scientific">Actinomycetospora chibensis</name>
    <dbReference type="NCBI Taxonomy" id="663606"/>
    <lineage>
        <taxon>Bacteria</taxon>
        <taxon>Bacillati</taxon>
        <taxon>Actinomycetota</taxon>
        <taxon>Actinomycetes</taxon>
        <taxon>Pseudonocardiales</taxon>
        <taxon>Pseudonocardiaceae</taxon>
        <taxon>Actinomycetospora</taxon>
    </lineage>
</organism>
<dbReference type="InterPro" id="IPR018170">
    <property type="entry name" value="Aldo/ket_reductase_CS"/>
</dbReference>
<dbReference type="Pfam" id="PF00248">
    <property type="entry name" value="Aldo_ket_red"/>
    <property type="match status" value="1"/>
</dbReference>
<dbReference type="SUPFAM" id="SSF51430">
    <property type="entry name" value="NAD(P)-linked oxidoreductase"/>
    <property type="match status" value="1"/>
</dbReference>
<name>A0ABV9RFJ2_9PSEU</name>
<proteinExistence type="predicted"/>